<dbReference type="Gene3D" id="3.40.50.10840">
    <property type="entry name" value="Putative sugar-binding, N-terminal domain"/>
    <property type="match status" value="1"/>
</dbReference>
<dbReference type="Pfam" id="PF07005">
    <property type="entry name" value="SBD_N"/>
    <property type="match status" value="1"/>
</dbReference>
<protein>
    <submittedName>
        <fullName evidence="9">Four-carbon acid sugar kinase family protein</fullName>
        <ecNumber evidence="9">2.7.1.-</ecNumber>
    </submittedName>
</protein>
<dbReference type="Gene3D" id="3.40.980.20">
    <property type="entry name" value="Four-carbon acid sugar kinase, nucleotide binding domain"/>
    <property type="match status" value="1"/>
</dbReference>
<evidence type="ECO:0000313" key="9">
    <source>
        <dbReference type="EMBL" id="MFC0542412.1"/>
    </source>
</evidence>
<evidence type="ECO:0000256" key="3">
    <source>
        <dbReference type="ARBA" id="ARBA00022741"/>
    </source>
</evidence>
<dbReference type="GO" id="GO:0016301">
    <property type="term" value="F:kinase activity"/>
    <property type="evidence" value="ECO:0007669"/>
    <property type="project" value="UniProtKB-KW"/>
</dbReference>
<dbReference type="SUPFAM" id="SSF142764">
    <property type="entry name" value="YgbK-like"/>
    <property type="match status" value="1"/>
</dbReference>
<evidence type="ECO:0000259" key="8">
    <source>
        <dbReference type="Pfam" id="PF17042"/>
    </source>
</evidence>
<dbReference type="EC" id="2.7.1.-" evidence="9"/>
<comment type="similarity">
    <text evidence="1">Belongs to the four-carbon acid sugar kinase family.</text>
</comment>
<dbReference type="RefSeq" id="WP_273940833.1">
    <property type="nucleotide sequence ID" value="NZ_CP097263.1"/>
</dbReference>
<dbReference type="InterPro" id="IPR042213">
    <property type="entry name" value="NBD_C_sf"/>
</dbReference>
<dbReference type="Pfam" id="PF17042">
    <property type="entry name" value="NBD_C"/>
    <property type="match status" value="1"/>
</dbReference>
<gene>
    <name evidence="9" type="ORF">ACFFH7_13020</name>
</gene>
<evidence type="ECO:0000256" key="6">
    <source>
        <dbReference type="ARBA" id="ARBA00023277"/>
    </source>
</evidence>
<dbReference type="Proteomes" id="UP001589810">
    <property type="component" value="Unassembled WGS sequence"/>
</dbReference>
<reference evidence="9 10" key="1">
    <citation type="submission" date="2024-09" db="EMBL/GenBank/DDBJ databases">
        <authorList>
            <person name="Sun Q."/>
            <person name="Mori K."/>
        </authorList>
    </citation>
    <scope>NUCLEOTIDE SEQUENCE [LARGE SCALE GENOMIC DNA]</scope>
    <source>
        <strain evidence="9 10">TBRC 1432</strain>
    </source>
</reference>
<organism evidence="9 10">
    <name type="scientific">Kutzneria chonburiensis</name>
    <dbReference type="NCBI Taxonomy" id="1483604"/>
    <lineage>
        <taxon>Bacteria</taxon>
        <taxon>Bacillati</taxon>
        <taxon>Actinomycetota</taxon>
        <taxon>Actinomycetes</taxon>
        <taxon>Pseudonocardiales</taxon>
        <taxon>Pseudonocardiaceae</taxon>
        <taxon>Kutzneria</taxon>
    </lineage>
</organism>
<accession>A0ABV6MQP6</accession>
<evidence type="ECO:0000256" key="1">
    <source>
        <dbReference type="ARBA" id="ARBA00005715"/>
    </source>
</evidence>
<keyword evidence="6" id="KW-0119">Carbohydrate metabolism</keyword>
<dbReference type="InterPro" id="IPR037051">
    <property type="entry name" value="4-carb_acid_sugar_kinase_N_sf"/>
</dbReference>
<keyword evidence="3" id="KW-0547">Nucleotide-binding</keyword>
<evidence type="ECO:0000259" key="7">
    <source>
        <dbReference type="Pfam" id="PF07005"/>
    </source>
</evidence>
<keyword evidence="4 9" id="KW-0418">Kinase</keyword>
<feature type="domain" description="Four-carbon acid sugar kinase N-terminal" evidence="7">
    <location>
        <begin position="12"/>
        <end position="251"/>
    </location>
</feature>
<keyword evidence="10" id="KW-1185">Reference proteome</keyword>
<evidence type="ECO:0000256" key="2">
    <source>
        <dbReference type="ARBA" id="ARBA00022679"/>
    </source>
</evidence>
<evidence type="ECO:0000256" key="5">
    <source>
        <dbReference type="ARBA" id="ARBA00022840"/>
    </source>
</evidence>
<proteinExistence type="inferred from homology"/>
<dbReference type="InterPro" id="IPR031475">
    <property type="entry name" value="NBD_C"/>
</dbReference>
<feature type="domain" description="Four-carbon acid sugar kinase nucleotide binding" evidence="8">
    <location>
        <begin position="286"/>
        <end position="417"/>
    </location>
</feature>
<sequence>MRPVRVESIRFVVLADDLTSAAEAAGHLADTGRPASVIVDPAADAGRGASELLAPAADGGGEASALMAETGCGVLLAAAAGGGAWPCVDLDTRHRPEAEAAARHARAIELLPAVGIYKTMDSSLRGNWAAELAAVMRASRRSLAVVAPACPAYDRRTVGGHQLANGVPVHLGPAGRDPVRPVLTSSVVRPISRQGLTVAPVRPENLALAGTSGVLVVDAATTADLERIAAAVKGHLAEIVLCGSPGLWEALHPLGQAPGGGPTDRGLLAERGPVAGGGLPAARKALVLIGSLHPTTREQLAKLKSSGVPVLTTDDAHEAVALFETATTVAVATPETSVVGPHLSALGEIGARCAAAVPGLGFVLSGGDTARELTVALRVNEIRAAGTIAPGIMIGTAIGPNLPVITKAGGFGDPDMLITAVEALTRSSRRP</sequence>
<keyword evidence="2 9" id="KW-0808">Transferase</keyword>
<comment type="caution">
    <text evidence="9">The sequence shown here is derived from an EMBL/GenBank/DDBJ whole genome shotgun (WGS) entry which is preliminary data.</text>
</comment>
<dbReference type="InterPro" id="IPR010737">
    <property type="entry name" value="4-carb_acid_sugar_kinase_N"/>
</dbReference>
<keyword evidence="5" id="KW-0067">ATP-binding</keyword>
<dbReference type="EMBL" id="JBHLUD010000004">
    <property type="protein sequence ID" value="MFC0542412.1"/>
    <property type="molecule type" value="Genomic_DNA"/>
</dbReference>
<name>A0ABV6MQP6_9PSEU</name>
<evidence type="ECO:0000256" key="4">
    <source>
        <dbReference type="ARBA" id="ARBA00022777"/>
    </source>
</evidence>
<evidence type="ECO:0000313" key="10">
    <source>
        <dbReference type="Proteomes" id="UP001589810"/>
    </source>
</evidence>